<dbReference type="EMBL" id="JANUGU010000002">
    <property type="protein sequence ID" value="MCS0657961.1"/>
    <property type="molecule type" value="Genomic_DNA"/>
</dbReference>
<dbReference type="InterPro" id="IPR036680">
    <property type="entry name" value="SPOR-like_sf"/>
</dbReference>
<dbReference type="Proteomes" id="UP001204621">
    <property type="component" value="Unassembled WGS sequence"/>
</dbReference>
<organism evidence="3 4">
    <name type="scientific">Massilia terrae</name>
    <dbReference type="NCBI Taxonomy" id="1811224"/>
    <lineage>
        <taxon>Bacteria</taxon>
        <taxon>Pseudomonadati</taxon>
        <taxon>Pseudomonadota</taxon>
        <taxon>Betaproteobacteria</taxon>
        <taxon>Burkholderiales</taxon>
        <taxon>Oxalobacteraceae</taxon>
        <taxon>Telluria group</taxon>
        <taxon>Massilia</taxon>
    </lineage>
</organism>
<feature type="compositionally biased region" description="Pro residues" evidence="1">
    <location>
        <begin position="145"/>
        <end position="154"/>
    </location>
</feature>
<dbReference type="PROSITE" id="PS51724">
    <property type="entry name" value="SPOR"/>
    <property type="match status" value="1"/>
</dbReference>
<dbReference type="SUPFAM" id="SSF110997">
    <property type="entry name" value="Sporulation related repeat"/>
    <property type="match status" value="1"/>
</dbReference>
<proteinExistence type="predicted"/>
<feature type="compositionally biased region" description="Basic and acidic residues" evidence="1">
    <location>
        <begin position="171"/>
        <end position="217"/>
    </location>
</feature>
<evidence type="ECO:0000256" key="1">
    <source>
        <dbReference type="SAM" id="MobiDB-lite"/>
    </source>
</evidence>
<feature type="compositionally biased region" description="Basic and acidic residues" evidence="1">
    <location>
        <begin position="47"/>
        <end position="57"/>
    </location>
</feature>
<dbReference type="PANTHER" id="PTHR38687:SF1">
    <property type="entry name" value="CELL DIVISION PROTEIN DEDD"/>
    <property type="match status" value="1"/>
</dbReference>
<name>A0ABT2CVF9_9BURK</name>
<gene>
    <name evidence="3" type="ORF">NX778_07790</name>
</gene>
<dbReference type="Pfam" id="PF05036">
    <property type="entry name" value="SPOR"/>
    <property type="match status" value="1"/>
</dbReference>
<feature type="compositionally biased region" description="Polar residues" evidence="1">
    <location>
        <begin position="7"/>
        <end position="20"/>
    </location>
</feature>
<evidence type="ECO:0000259" key="2">
    <source>
        <dbReference type="PROSITE" id="PS51724"/>
    </source>
</evidence>
<dbReference type="InterPro" id="IPR007730">
    <property type="entry name" value="SPOR-like_dom"/>
</dbReference>
<accession>A0ABT2CVF9</accession>
<evidence type="ECO:0000313" key="3">
    <source>
        <dbReference type="EMBL" id="MCS0657961.1"/>
    </source>
</evidence>
<dbReference type="RefSeq" id="WP_258811155.1">
    <property type="nucleotide sequence ID" value="NZ_JANUGU010000002.1"/>
</dbReference>
<feature type="domain" description="SPOR" evidence="2">
    <location>
        <begin position="235"/>
        <end position="308"/>
    </location>
</feature>
<keyword evidence="4" id="KW-1185">Reference proteome</keyword>
<dbReference type="Gene3D" id="3.30.70.1070">
    <property type="entry name" value="Sporulation related repeat"/>
    <property type="match status" value="1"/>
</dbReference>
<protein>
    <submittedName>
        <fullName evidence="3">SPOR domain-containing protein</fullName>
    </submittedName>
</protein>
<feature type="compositionally biased region" description="Basic and acidic residues" evidence="1">
    <location>
        <begin position="23"/>
        <end position="33"/>
    </location>
</feature>
<dbReference type="PANTHER" id="PTHR38687">
    <property type="entry name" value="CELL DIVISION PROTEIN DEDD-RELATED"/>
    <property type="match status" value="1"/>
</dbReference>
<comment type="caution">
    <text evidence="3">The sequence shown here is derived from an EMBL/GenBank/DDBJ whole genome shotgun (WGS) entry which is preliminary data.</text>
</comment>
<feature type="region of interest" description="Disordered" evidence="1">
    <location>
        <begin position="1"/>
        <end position="59"/>
    </location>
</feature>
<feature type="compositionally biased region" description="Low complexity" evidence="1">
    <location>
        <begin position="111"/>
        <end position="137"/>
    </location>
</feature>
<sequence length="308" mass="32316">MGLFSFLSKNKQDSSANVSGRFSRPDDEFAERARAKRASHAGGGGARRPDDPMLPEKKRARRRLVGAVALALAAAIGLPMLLDSEPKPLAGDVDIQIPAKDKAGPLPMPAAPGSAPESVPAAAPAAAPASVAASQSVDKGEEIIAPPPARPAAPSPADSARKVVAVQAAPEKIEPPKPVEHKAELARVEAPKPEHKDKPKPEPKAAPKKEEKPHVEDAARAMAILEGKEAAKPHEAAGDKVVLQVAALGTPEKVAELQAKLREAGIRSFTEKYQNLIRVKVGPYSRDEAEKVRAQLSKLGLSGKLQPA</sequence>
<feature type="region of interest" description="Disordered" evidence="1">
    <location>
        <begin position="100"/>
        <end position="217"/>
    </location>
</feature>
<dbReference type="InterPro" id="IPR052521">
    <property type="entry name" value="Cell_div_SPOR-domain"/>
</dbReference>
<reference evidence="3 4" key="1">
    <citation type="submission" date="2022-08" db="EMBL/GenBank/DDBJ databases">
        <title>Reclassification of Massilia species as members of the genera Telluria, Duganella, Pseudoduganella, Mokoshia gen. nov. and Zemynaea gen. nov. using orthogonal and non-orthogonal genome-based approaches.</title>
        <authorList>
            <person name="Bowman J.P."/>
        </authorList>
    </citation>
    <scope>NUCLEOTIDE SEQUENCE [LARGE SCALE GENOMIC DNA]</scope>
    <source>
        <strain evidence="3 4">JCM 31606</strain>
    </source>
</reference>
<evidence type="ECO:0000313" key="4">
    <source>
        <dbReference type="Proteomes" id="UP001204621"/>
    </source>
</evidence>